<dbReference type="FunFam" id="3.90.870.10:FF:000009">
    <property type="entry name" value="Threonylcarbamoyl-AMP synthase, putative"/>
    <property type="match status" value="1"/>
</dbReference>
<organism evidence="14">
    <name type="scientific">freshwater metagenome</name>
    <dbReference type="NCBI Taxonomy" id="449393"/>
    <lineage>
        <taxon>unclassified sequences</taxon>
        <taxon>metagenomes</taxon>
        <taxon>ecological metagenomes</taxon>
    </lineage>
</organism>
<dbReference type="PIRSF" id="PIRSF004930">
    <property type="entry name" value="Tln_factor_SUA5"/>
    <property type="match status" value="1"/>
</dbReference>
<dbReference type="InterPro" id="IPR050156">
    <property type="entry name" value="TC-AMP_synthase_SUA5"/>
</dbReference>
<dbReference type="InterPro" id="IPR038385">
    <property type="entry name" value="Sua5/YwlC_C"/>
</dbReference>
<reference evidence="14" key="1">
    <citation type="submission" date="2020-05" db="EMBL/GenBank/DDBJ databases">
        <authorList>
            <person name="Chiriac C."/>
            <person name="Salcher M."/>
            <person name="Ghai R."/>
            <person name="Kavagutti S V."/>
        </authorList>
    </citation>
    <scope>NUCLEOTIDE SEQUENCE</scope>
</reference>
<evidence type="ECO:0000256" key="4">
    <source>
        <dbReference type="ARBA" id="ARBA00015492"/>
    </source>
</evidence>
<keyword evidence="5" id="KW-0963">Cytoplasm</keyword>
<evidence type="ECO:0000256" key="7">
    <source>
        <dbReference type="ARBA" id="ARBA00022694"/>
    </source>
</evidence>
<evidence type="ECO:0000256" key="2">
    <source>
        <dbReference type="ARBA" id="ARBA00007663"/>
    </source>
</evidence>
<evidence type="ECO:0000256" key="12">
    <source>
        <dbReference type="ARBA" id="ARBA00048366"/>
    </source>
</evidence>
<name>A0A6J6GYF0_9ZZZZ</name>
<keyword evidence="10" id="KW-0067">ATP-binding</keyword>
<dbReference type="Pfam" id="PF01300">
    <property type="entry name" value="Sua5_yciO_yrdC"/>
    <property type="match status" value="1"/>
</dbReference>
<dbReference type="InterPro" id="IPR005145">
    <property type="entry name" value="Sua5_C"/>
</dbReference>
<dbReference type="GO" id="GO:0005737">
    <property type="term" value="C:cytoplasm"/>
    <property type="evidence" value="ECO:0007669"/>
    <property type="project" value="UniProtKB-SubCell"/>
</dbReference>
<dbReference type="EC" id="2.7.7.87" evidence="3"/>
<protein>
    <recommendedName>
        <fullName evidence="4">Threonylcarbamoyl-AMP synthase</fullName>
        <ecNumber evidence="3">2.7.7.87</ecNumber>
    </recommendedName>
    <alternativeName>
        <fullName evidence="11">L-threonylcarbamoyladenylate synthase</fullName>
    </alternativeName>
</protein>
<proteinExistence type="inferred from homology"/>
<dbReference type="InterPro" id="IPR010923">
    <property type="entry name" value="T(6)A37_SUA5"/>
</dbReference>
<evidence type="ECO:0000256" key="6">
    <source>
        <dbReference type="ARBA" id="ARBA00022679"/>
    </source>
</evidence>
<dbReference type="EMBL" id="CAEZUP010000019">
    <property type="protein sequence ID" value="CAB4603985.1"/>
    <property type="molecule type" value="Genomic_DNA"/>
</dbReference>
<dbReference type="Gene3D" id="3.40.50.11030">
    <property type="entry name" value="Threonylcarbamoyl-AMP synthase, C-terminal domain"/>
    <property type="match status" value="1"/>
</dbReference>
<dbReference type="GO" id="GO:0008033">
    <property type="term" value="P:tRNA processing"/>
    <property type="evidence" value="ECO:0007669"/>
    <property type="project" value="UniProtKB-KW"/>
</dbReference>
<gene>
    <name evidence="14" type="ORF">UFOPK1835_00633</name>
</gene>
<accession>A0A6J6GYF0</accession>
<dbReference type="Pfam" id="PF03481">
    <property type="entry name" value="Sua5_C"/>
    <property type="match status" value="1"/>
</dbReference>
<dbReference type="NCBIfam" id="TIGR00057">
    <property type="entry name" value="L-threonylcarbamoyladenylate synthase"/>
    <property type="match status" value="1"/>
</dbReference>
<dbReference type="PANTHER" id="PTHR17490:SF16">
    <property type="entry name" value="THREONYLCARBAMOYL-AMP SYNTHASE"/>
    <property type="match status" value="1"/>
</dbReference>
<evidence type="ECO:0000256" key="10">
    <source>
        <dbReference type="ARBA" id="ARBA00022840"/>
    </source>
</evidence>
<dbReference type="PROSITE" id="PS51163">
    <property type="entry name" value="YRDC"/>
    <property type="match status" value="1"/>
</dbReference>
<keyword evidence="7" id="KW-0819">tRNA processing</keyword>
<evidence type="ECO:0000256" key="11">
    <source>
        <dbReference type="ARBA" id="ARBA00029774"/>
    </source>
</evidence>
<evidence type="ECO:0000256" key="5">
    <source>
        <dbReference type="ARBA" id="ARBA00022490"/>
    </source>
</evidence>
<comment type="catalytic activity">
    <reaction evidence="12">
        <text>L-threonine + hydrogencarbonate + ATP = L-threonylcarbamoyladenylate + diphosphate + H2O</text>
        <dbReference type="Rhea" id="RHEA:36407"/>
        <dbReference type="ChEBI" id="CHEBI:15377"/>
        <dbReference type="ChEBI" id="CHEBI:17544"/>
        <dbReference type="ChEBI" id="CHEBI:30616"/>
        <dbReference type="ChEBI" id="CHEBI:33019"/>
        <dbReference type="ChEBI" id="CHEBI:57926"/>
        <dbReference type="ChEBI" id="CHEBI:73682"/>
        <dbReference type="EC" id="2.7.7.87"/>
    </reaction>
</comment>
<dbReference type="InterPro" id="IPR006070">
    <property type="entry name" value="Sua5-like_dom"/>
</dbReference>
<keyword evidence="8" id="KW-0548">Nucleotidyltransferase</keyword>
<evidence type="ECO:0000256" key="8">
    <source>
        <dbReference type="ARBA" id="ARBA00022695"/>
    </source>
</evidence>
<keyword evidence="6" id="KW-0808">Transferase</keyword>
<dbReference type="Gene3D" id="3.90.870.10">
    <property type="entry name" value="DHBP synthase"/>
    <property type="match status" value="1"/>
</dbReference>
<evidence type="ECO:0000313" key="14">
    <source>
        <dbReference type="EMBL" id="CAB4603985.1"/>
    </source>
</evidence>
<dbReference type="GO" id="GO:0003725">
    <property type="term" value="F:double-stranded RNA binding"/>
    <property type="evidence" value="ECO:0007669"/>
    <property type="project" value="InterPro"/>
</dbReference>
<dbReference type="InterPro" id="IPR017945">
    <property type="entry name" value="DHBP_synth_RibB-like_a/b_dom"/>
</dbReference>
<feature type="domain" description="YrdC-like" evidence="13">
    <location>
        <begin position="22"/>
        <end position="208"/>
    </location>
</feature>
<evidence type="ECO:0000259" key="13">
    <source>
        <dbReference type="PROSITE" id="PS51163"/>
    </source>
</evidence>
<dbReference type="GO" id="GO:0006450">
    <property type="term" value="P:regulation of translational fidelity"/>
    <property type="evidence" value="ECO:0007669"/>
    <property type="project" value="TreeGrafter"/>
</dbReference>
<evidence type="ECO:0000256" key="1">
    <source>
        <dbReference type="ARBA" id="ARBA00004496"/>
    </source>
</evidence>
<dbReference type="SUPFAM" id="SSF55821">
    <property type="entry name" value="YrdC/RibB"/>
    <property type="match status" value="1"/>
</dbReference>
<keyword evidence="9" id="KW-0547">Nucleotide-binding</keyword>
<dbReference type="PANTHER" id="PTHR17490">
    <property type="entry name" value="SUA5"/>
    <property type="match status" value="1"/>
</dbReference>
<dbReference type="AlphaFoldDB" id="A0A6J6GYF0"/>
<dbReference type="GO" id="GO:0005524">
    <property type="term" value="F:ATP binding"/>
    <property type="evidence" value="ECO:0007669"/>
    <property type="project" value="UniProtKB-KW"/>
</dbReference>
<comment type="subcellular location">
    <subcellularLocation>
        <location evidence="1">Cytoplasm</location>
    </subcellularLocation>
</comment>
<sequence length="348" mass="35522">MNDDDATGHGADKARPRVVDGPSGTRLAVAALRAGDIVAIPTETVYGLAADATNEHAIAKIFAVKGRPTNHPLIVHIGSADQIDEWAVGISDHARALADAFWPGPMTLLLRRSAKAIDAVTGGRDTVGLRVPAHPVALELLKEFAGGVAAPSANRFGRVSPTTAAHVVTDLGTDISLVLDGGPCTVGVESTIIDVSGETPVVLRPGGLSLEMISEVLGFRPVVEQPSAPVGESRAPGTLAMHYAPKARVVIASMATLSETFAGILGAGPGTVGLLSPASVGDVPDEVVVLEPAGGPEDYAEVLYARLRQADRLGLAVLVCVPPSPEGLGLAVLDRLQRAAAAGMSAGE</sequence>
<comment type="similarity">
    <text evidence="2">Belongs to the SUA5 family.</text>
</comment>
<dbReference type="GO" id="GO:0000049">
    <property type="term" value="F:tRNA binding"/>
    <property type="evidence" value="ECO:0007669"/>
    <property type="project" value="TreeGrafter"/>
</dbReference>
<dbReference type="GO" id="GO:0061710">
    <property type="term" value="F:L-threonylcarbamoyladenylate synthase"/>
    <property type="evidence" value="ECO:0007669"/>
    <property type="project" value="UniProtKB-EC"/>
</dbReference>
<evidence type="ECO:0000256" key="3">
    <source>
        <dbReference type="ARBA" id="ARBA00012584"/>
    </source>
</evidence>
<evidence type="ECO:0000256" key="9">
    <source>
        <dbReference type="ARBA" id="ARBA00022741"/>
    </source>
</evidence>